<keyword evidence="6 12" id="KW-0067">ATP-binding</keyword>
<protein>
    <recommendedName>
        <fullName evidence="2">ABC-type xenobiotic transporter</fullName>
        <ecNumber evidence="2">7.6.2.2</ecNumber>
    </recommendedName>
</protein>
<dbReference type="FunFam" id="3.40.50.300:FF:000589">
    <property type="entry name" value="ABC transporter, ATP-binding subunit"/>
    <property type="match status" value="1"/>
</dbReference>
<organism evidence="12 15">
    <name type="scientific">Streptomyces radicis</name>
    <dbReference type="NCBI Taxonomy" id="1750517"/>
    <lineage>
        <taxon>Bacteria</taxon>
        <taxon>Bacillati</taxon>
        <taxon>Actinomycetota</taxon>
        <taxon>Actinomycetes</taxon>
        <taxon>Kitasatosporales</taxon>
        <taxon>Streptomycetaceae</taxon>
        <taxon>Streptomyces</taxon>
    </lineage>
</organism>
<evidence type="ECO:0000256" key="4">
    <source>
        <dbReference type="ARBA" id="ARBA00022475"/>
    </source>
</evidence>
<keyword evidence="5" id="KW-0547">Nucleotide-binding</keyword>
<evidence type="ECO:0000256" key="1">
    <source>
        <dbReference type="ARBA" id="ARBA00004413"/>
    </source>
</evidence>
<keyword evidence="3" id="KW-0813">Transport</keyword>
<evidence type="ECO:0000256" key="5">
    <source>
        <dbReference type="ARBA" id="ARBA00022741"/>
    </source>
</evidence>
<dbReference type="InterPro" id="IPR027417">
    <property type="entry name" value="P-loop_NTPase"/>
</dbReference>
<dbReference type="InterPro" id="IPR003593">
    <property type="entry name" value="AAA+_ATPase"/>
</dbReference>
<evidence type="ECO:0000256" key="7">
    <source>
        <dbReference type="ARBA" id="ARBA00022967"/>
    </source>
</evidence>
<evidence type="ECO:0000313" key="14">
    <source>
        <dbReference type="Proteomes" id="UP000268652"/>
    </source>
</evidence>
<proteinExistence type="inferred from homology"/>
<dbReference type="Proteomes" id="UP000268652">
    <property type="component" value="Unassembled WGS sequence"/>
</dbReference>
<name>A0A3A9WA88_9ACTN</name>
<dbReference type="Pfam" id="PF00005">
    <property type="entry name" value="ABC_tran"/>
    <property type="match status" value="1"/>
</dbReference>
<keyword evidence="9" id="KW-0046">Antibiotic resistance</keyword>
<comment type="subcellular location">
    <subcellularLocation>
        <location evidence="1">Cell membrane</location>
        <topology evidence="1">Peripheral membrane protein</topology>
        <orientation evidence="1">Cytoplasmic side</orientation>
    </subcellularLocation>
</comment>
<evidence type="ECO:0000313" key="12">
    <source>
        <dbReference type="EMBL" id="RKN06294.1"/>
    </source>
</evidence>
<evidence type="ECO:0000256" key="2">
    <source>
        <dbReference type="ARBA" id="ARBA00012191"/>
    </source>
</evidence>
<dbReference type="EMBL" id="RBDX01000021">
    <property type="protein sequence ID" value="RKN06294.1"/>
    <property type="molecule type" value="Genomic_DNA"/>
</dbReference>
<dbReference type="GO" id="GO:0016887">
    <property type="term" value="F:ATP hydrolysis activity"/>
    <property type="evidence" value="ECO:0007669"/>
    <property type="project" value="InterPro"/>
</dbReference>
<keyword evidence="4" id="KW-1003">Cell membrane</keyword>
<dbReference type="AlphaFoldDB" id="A0A3A9WA88"/>
<dbReference type="SUPFAM" id="SSF52540">
    <property type="entry name" value="P-loop containing nucleoside triphosphate hydrolases"/>
    <property type="match status" value="1"/>
</dbReference>
<dbReference type="PROSITE" id="PS50893">
    <property type="entry name" value="ABC_TRANSPORTER_2"/>
    <property type="match status" value="1"/>
</dbReference>
<dbReference type="PROSITE" id="PS00211">
    <property type="entry name" value="ABC_TRANSPORTER_1"/>
    <property type="match status" value="1"/>
</dbReference>
<dbReference type="OrthoDB" id="9804819at2"/>
<dbReference type="EC" id="7.6.2.2" evidence="2"/>
<dbReference type="CDD" id="cd03230">
    <property type="entry name" value="ABC_DR_subfamily_A"/>
    <property type="match status" value="1"/>
</dbReference>
<evidence type="ECO:0000256" key="10">
    <source>
        <dbReference type="ARBA" id="ARBA00049985"/>
    </source>
</evidence>
<evidence type="ECO:0000256" key="9">
    <source>
        <dbReference type="ARBA" id="ARBA00023251"/>
    </source>
</evidence>
<dbReference type="PANTHER" id="PTHR42711:SF5">
    <property type="entry name" value="ABC TRANSPORTER ATP-BINDING PROTEIN NATA"/>
    <property type="match status" value="1"/>
</dbReference>
<dbReference type="PANTHER" id="PTHR42711">
    <property type="entry name" value="ABC TRANSPORTER ATP-BINDING PROTEIN"/>
    <property type="match status" value="1"/>
</dbReference>
<keyword evidence="7" id="KW-1278">Translocase</keyword>
<gene>
    <name evidence="13" type="ORF">D7318_21475</name>
    <name evidence="12" type="ORF">D7319_22615</name>
</gene>
<evidence type="ECO:0000313" key="13">
    <source>
        <dbReference type="EMBL" id="RKN18624.1"/>
    </source>
</evidence>
<keyword evidence="8" id="KW-0472">Membrane</keyword>
<dbReference type="InterPro" id="IPR003439">
    <property type="entry name" value="ABC_transporter-like_ATP-bd"/>
</dbReference>
<dbReference type="GO" id="GO:0005524">
    <property type="term" value="F:ATP binding"/>
    <property type="evidence" value="ECO:0007669"/>
    <property type="project" value="UniProtKB-KW"/>
</dbReference>
<accession>A0A3A9WA88</accession>
<dbReference type="InterPro" id="IPR017871">
    <property type="entry name" value="ABC_transporter-like_CS"/>
</dbReference>
<reference evidence="14 15" key="1">
    <citation type="submission" date="2018-09" db="EMBL/GenBank/DDBJ databases">
        <title>Streptomyces sp. nov. DS1-2, an endophytic actinomycete isolated from roots of Dendrobium scabrilingue.</title>
        <authorList>
            <person name="Kuncharoen N."/>
            <person name="Kudo T."/>
            <person name="Ohkuma M."/>
            <person name="Yuki M."/>
            <person name="Tanasupawat S."/>
        </authorList>
    </citation>
    <scope>NUCLEOTIDE SEQUENCE [LARGE SCALE GENOMIC DNA]</scope>
    <source>
        <strain evidence="12 15">AZ1-7</strain>
        <strain evidence="13 14">DS1-2</strain>
    </source>
</reference>
<keyword evidence="14" id="KW-1185">Reference proteome</keyword>
<comment type="caution">
    <text evidence="12">The sequence shown here is derived from an EMBL/GenBank/DDBJ whole genome shotgun (WGS) entry which is preliminary data.</text>
</comment>
<dbReference type="GO" id="GO:0005886">
    <property type="term" value="C:plasma membrane"/>
    <property type="evidence" value="ECO:0007669"/>
    <property type="project" value="UniProtKB-SubCell"/>
</dbReference>
<sequence>MTKEPTVSPTPGPGDDAQPAVVLTGVRKHYGATRAVDGVSFTIARGEFFGLLGPNGAGKTTLIEIMEGLREADAGTVAVLGTSPWPRDRALLPRLGVQTQSSAFFVRLTAREHLATVAALYRAEPAAVDRTLALVGLAEQAGTRVEDLSGGQRQRLAIASALVHDPELLFLDEPTAALDPQARRALWRVLRDLKGAGRTIVYTTHHLDEAEALCDRVAIMAEGRVSALDSPNRLIAGATSATRLLVPAERLTLAQASDLPGVSRASLEGDVVVLETEDPGPLLAAVERTAGLHGVQTRTATLEDVYLTITEARSTSERSTTS</sequence>
<dbReference type="GO" id="GO:0046677">
    <property type="term" value="P:response to antibiotic"/>
    <property type="evidence" value="ECO:0007669"/>
    <property type="project" value="UniProtKB-KW"/>
</dbReference>
<dbReference type="GO" id="GO:0008559">
    <property type="term" value="F:ABC-type xenobiotic transporter activity"/>
    <property type="evidence" value="ECO:0007669"/>
    <property type="project" value="UniProtKB-EC"/>
</dbReference>
<comment type="similarity">
    <text evidence="10">Belongs to the ABC transporter superfamily. Drug exporter-1 (DrugE1) (TC 3.A.1.105) family.</text>
</comment>
<evidence type="ECO:0000256" key="6">
    <source>
        <dbReference type="ARBA" id="ARBA00022840"/>
    </source>
</evidence>
<dbReference type="InterPro" id="IPR050763">
    <property type="entry name" value="ABC_transporter_ATP-binding"/>
</dbReference>
<evidence type="ECO:0000259" key="11">
    <source>
        <dbReference type="PROSITE" id="PS50893"/>
    </source>
</evidence>
<evidence type="ECO:0000313" key="15">
    <source>
        <dbReference type="Proteomes" id="UP000275024"/>
    </source>
</evidence>
<dbReference type="SMART" id="SM00382">
    <property type="entry name" value="AAA"/>
    <property type="match status" value="1"/>
</dbReference>
<dbReference type="RefSeq" id="WP_120698765.1">
    <property type="nucleotide sequence ID" value="NZ_RBDX01000021.1"/>
</dbReference>
<dbReference type="Gene3D" id="3.40.50.300">
    <property type="entry name" value="P-loop containing nucleotide triphosphate hydrolases"/>
    <property type="match status" value="1"/>
</dbReference>
<dbReference type="Proteomes" id="UP000275024">
    <property type="component" value="Unassembled WGS sequence"/>
</dbReference>
<evidence type="ECO:0000256" key="8">
    <source>
        <dbReference type="ARBA" id="ARBA00023136"/>
    </source>
</evidence>
<evidence type="ECO:0000256" key="3">
    <source>
        <dbReference type="ARBA" id="ARBA00022448"/>
    </source>
</evidence>
<dbReference type="EMBL" id="RBDY01000018">
    <property type="protein sequence ID" value="RKN18624.1"/>
    <property type="molecule type" value="Genomic_DNA"/>
</dbReference>
<feature type="domain" description="ABC transporter" evidence="11">
    <location>
        <begin position="21"/>
        <end position="247"/>
    </location>
</feature>